<evidence type="ECO:0000256" key="1">
    <source>
        <dbReference type="ARBA" id="ARBA00022475"/>
    </source>
</evidence>
<dbReference type="Pfam" id="PF04356">
    <property type="entry name" value="DUF489"/>
    <property type="match status" value="1"/>
</dbReference>
<dbReference type="SUPFAM" id="SSF101322">
    <property type="entry name" value="YcfC-like"/>
    <property type="match status" value="1"/>
</dbReference>
<comment type="subcellular location">
    <subcellularLocation>
        <location evidence="4">Cytoplasm</location>
    </subcellularLocation>
    <subcellularLocation>
        <location evidence="4">Cell membrane</location>
        <topology evidence="4">Peripheral membrane protein</topology>
        <orientation evidence="4">Cytoplasmic side</orientation>
    </subcellularLocation>
</comment>
<dbReference type="HAMAP" id="MF_00695">
    <property type="entry name" value="HflD_protein"/>
    <property type="match status" value="1"/>
</dbReference>
<comment type="caution">
    <text evidence="5">The sequence shown here is derived from an EMBL/GenBank/DDBJ whole genome shotgun (WGS) entry which is preliminary data.</text>
</comment>
<evidence type="ECO:0000313" key="5">
    <source>
        <dbReference type="EMBL" id="GGF96944.1"/>
    </source>
</evidence>
<dbReference type="RefSeq" id="WP_188450092.1">
    <property type="nucleotide sequence ID" value="NZ_BMFO01000004.1"/>
</dbReference>
<dbReference type="GO" id="GO:0005737">
    <property type="term" value="C:cytoplasm"/>
    <property type="evidence" value="ECO:0007669"/>
    <property type="project" value="UniProtKB-SubCell"/>
</dbReference>
<dbReference type="PANTHER" id="PTHR38100">
    <property type="entry name" value="HIGH FREQUENCY LYSOGENIZATION PROTEIN HFLD"/>
    <property type="match status" value="1"/>
</dbReference>
<dbReference type="InterPro" id="IPR035932">
    <property type="entry name" value="HflD-like_sf"/>
</dbReference>
<evidence type="ECO:0000256" key="3">
    <source>
        <dbReference type="ARBA" id="ARBA00023136"/>
    </source>
</evidence>
<name>A0A917CS01_9GAMM</name>
<dbReference type="Proteomes" id="UP000632858">
    <property type="component" value="Unassembled WGS sequence"/>
</dbReference>
<reference evidence="5" key="1">
    <citation type="journal article" date="2014" name="Int. J. Syst. Evol. Microbiol.">
        <title>Complete genome sequence of Corynebacterium casei LMG S-19264T (=DSM 44701T), isolated from a smear-ripened cheese.</title>
        <authorList>
            <consortium name="US DOE Joint Genome Institute (JGI-PGF)"/>
            <person name="Walter F."/>
            <person name="Albersmeier A."/>
            <person name="Kalinowski J."/>
            <person name="Ruckert C."/>
        </authorList>
    </citation>
    <scope>NUCLEOTIDE SEQUENCE</scope>
    <source>
        <strain evidence="5">CGMCC 1.12726</strain>
    </source>
</reference>
<keyword evidence="2 4" id="KW-0963">Cytoplasm</keyword>
<gene>
    <name evidence="4 5" type="primary">hflD</name>
    <name evidence="5" type="ORF">GCM10010960_18270</name>
</gene>
<evidence type="ECO:0000256" key="4">
    <source>
        <dbReference type="HAMAP-Rule" id="MF_00695"/>
    </source>
</evidence>
<keyword evidence="3 4" id="KW-0472">Membrane</keyword>
<proteinExistence type="inferred from homology"/>
<dbReference type="Gene3D" id="1.10.3890.10">
    <property type="entry name" value="HflD-like"/>
    <property type="match status" value="1"/>
</dbReference>
<keyword evidence="1 4" id="KW-1003">Cell membrane</keyword>
<evidence type="ECO:0000256" key="2">
    <source>
        <dbReference type="ARBA" id="ARBA00022490"/>
    </source>
</evidence>
<sequence>MKDRIIALAALLQAVEQVQLMANQGQAQTDPLATCINSLFAFDAADAESVYGNRHQLKPGLKRLSAQLLGEGGRDNALTRIALNLLHLERQFQRRPAAMAEVHERLQTIRDESAGNDRPVTHPDTLAALGRLYAETVSPLGPKIMVQGNPVYLAQAQVVAEVRAALLAALRAAVLWRQSGGTYWDFFLSRGKMLQATRELQGLA</sequence>
<reference evidence="5" key="2">
    <citation type="submission" date="2020-09" db="EMBL/GenBank/DDBJ databases">
        <authorList>
            <person name="Sun Q."/>
            <person name="Zhou Y."/>
        </authorList>
    </citation>
    <scope>NUCLEOTIDE SEQUENCE</scope>
    <source>
        <strain evidence="5">CGMCC 1.12726</strain>
    </source>
</reference>
<evidence type="ECO:0000313" key="6">
    <source>
        <dbReference type="Proteomes" id="UP000632858"/>
    </source>
</evidence>
<accession>A0A917CS01</accession>
<comment type="similarity">
    <text evidence="4">Belongs to the HflD family.</text>
</comment>
<protein>
    <recommendedName>
        <fullName evidence="4">High frequency lysogenization protein HflD homolog</fullName>
    </recommendedName>
</protein>
<dbReference type="NCBIfam" id="NF001246">
    <property type="entry name" value="PRK00218.1-2"/>
    <property type="match status" value="1"/>
</dbReference>
<dbReference type="EMBL" id="BMFO01000004">
    <property type="protein sequence ID" value="GGF96944.1"/>
    <property type="molecule type" value="Genomic_DNA"/>
</dbReference>
<dbReference type="GO" id="GO:0005886">
    <property type="term" value="C:plasma membrane"/>
    <property type="evidence" value="ECO:0007669"/>
    <property type="project" value="UniProtKB-SubCell"/>
</dbReference>
<dbReference type="AlphaFoldDB" id="A0A917CS01"/>
<dbReference type="InterPro" id="IPR007451">
    <property type="entry name" value="HflD"/>
</dbReference>
<keyword evidence="6" id="KW-1185">Reference proteome</keyword>
<dbReference type="PANTHER" id="PTHR38100:SF1">
    <property type="entry name" value="HIGH FREQUENCY LYSOGENIZATION PROTEIN HFLD"/>
    <property type="match status" value="1"/>
</dbReference>
<organism evidence="5 6">
    <name type="scientific">Arenimonas maotaiensis</name>
    <dbReference type="NCBI Taxonomy" id="1446479"/>
    <lineage>
        <taxon>Bacteria</taxon>
        <taxon>Pseudomonadati</taxon>
        <taxon>Pseudomonadota</taxon>
        <taxon>Gammaproteobacteria</taxon>
        <taxon>Lysobacterales</taxon>
        <taxon>Lysobacteraceae</taxon>
        <taxon>Arenimonas</taxon>
    </lineage>
</organism>